<feature type="transmembrane region" description="Helical" evidence="5">
    <location>
        <begin position="328"/>
        <end position="350"/>
    </location>
</feature>
<organism evidence="7 8">
    <name type="scientific">Runella slithyformis (strain ATCC 29530 / DSM 19594 / LMG 11500 / NCIMB 11436 / LSU 4)</name>
    <dbReference type="NCBI Taxonomy" id="761193"/>
    <lineage>
        <taxon>Bacteria</taxon>
        <taxon>Pseudomonadati</taxon>
        <taxon>Bacteroidota</taxon>
        <taxon>Cytophagia</taxon>
        <taxon>Cytophagales</taxon>
        <taxon>Spirosomataceae</taxon>
        <taxon>Runella</taxon>
    </lineage>
</organism>
<dbReference type="PANTHER" id="PTHR37422:SF13">
    <property type="entry name" value="LIPOPOLYSACCHARIDE BIOSYNTHESIS PROTEIN PA4999-RELATED"/>
    <property type="match status" value="1"/>
</dbReference>
<dbReference type="Pfam" id="PF04932">
    <property type="entry name" value="Wzy_C"/>
    <property type="match status" value="1"/>
</dbReference>
<keyword evidence="3 5" id="KW-1133">Transmembrane helix</keyword>
<feature type="transmembrane region" description="Helical" evidence="5">
    <location>
        <begin position="163"/>
        <end position="185"/>
    </location>
</feature>
<dbReference type="KEGG" id="rsi:Runsl_1736"/>
<feature type="transmembrane region" description="Helical" evidence="5">
    <location>
        <begin position="215"/>
        <end position="231"/>
    </location>
</feature>
<keyword evidence="8" id="KW-1185">Reference proteome</keyword>
<feature type="transmembrane region" description="Helical" evidence="5">
    <location>
        <begin position="236"/>
        <end position="254"/>
    </location>
</feature>
<feature type="domain" description="O-antigen ligase-related" evidence="6">
    <location>
        <begin position="199"/>
        <end position="341"/>
    </location>
</feature>
<dbReference type="AlphaFoldDB" id="A0A7U3ZJA2"/>
<evidence type="ECO:0000256" key="3">
    <source>
        <dbReference type="ARBA" id="ARBA00022989"/>
    </source>
</evidence>
<feature type="transmembrane region" description="Helical" evidence="5">
    <location>
        <begin position="192"/>
        <end position="209"/>
    </location>
</feature>
<keyword evidence="2 5" id="KW-0812">Transmembrane</keyword>
<evidence type="ECO:0000313" key="7">
    <source>
        <dbReference type="EMBL" id="AEI48160.1"/>
    </source>
</evidence>
<evidence type="ECO:0000256" key="1">
    <source>
        <dbReference type="ARBA" id="ARBA00004141"/>
    </source>
</evidence>
<feature type="transmembrane region" description="Helical" evidence="5">
    <location>
        <begin position="43"/>
        <end position="61"/>
    </location>
</feature>
<evidence type="ECO:0000259" key="6">
    <source>
        <dbReference type="Pfam" id="PF04932"/>
    </source>
</evidence>
<accession>A0A7U3ZJA2</accession>
<evidence type="ECO:0000256" key="2">
    <source>
        <dbReference type="ARBA" id="ARBA00022692"/>
    </source>
</evidence>
<dbReference type="Proteomes" id="UP000000493">
    <property type="component" value="Chromosome"/>
</dbReference>
<sequence length="428" mass="49388">MQWRNLFKNRQHWDWHLVLYFLNVFLVVFGYSLRGDDFQAAKLFRTALVVFSLAGIVLAQGEITYIFDKKKNWVLYLFLFLNLVVLPFSVDVSRSVERILAWIPFLIYTNYFIVYLFAHYSKDDAKIKLLQIFSLAYFYPVLVMLLTGVAFQTENVYGQSIGLYKANVIGWGCTVFIVMGFDLFANRPMVKWARYLFFAVVFLALWAVVLTGSRSSFAALALSTLVLVLRSKQISIYLKVAATVCILGFAYYIVASPESVVNLRAQYADIRKQKGEVRFKLAEQAFGIFTTNPEVLFTGFGFDNFRAGLQYYAGIRTDLASHNSYLEILFSGGLFSFLFFVISFALNAIFKYIRFDSQYFVFFPALIVIPYFESNLNAGQFLFFPWMTFLFYYIHVSSLQFPVAEMNISKKKKFNPEKSVSTGETNAY</sequence>
<reference evidence="7 8" key="2">
    <citation type="journal article" date="2012" name="Stand. Genomic Sci.">
        <title>Complete genome sequence of the aquatic bacterium Runella slithyformis type strain (LSU 4(T)).</title>
        <authorList>
            <person name="Copeland A."/>
            <person name="Zhang X."/>
            <person name="Misra M."/>
            <person name="Lapidus A."/>
            <person name="Nolan M."/>
            <person name="Lucas S."/>
            <person name="Deshpande S."/>
            <person name="Cheng J.F."/>
            <person name="Tapia R."/>
            <person name="Goodwin L.A."/>
            <person name="Pitluck S."/>
            <person name="Liolios K."/>
            <person name="Pagani I."/>
            <person name="Ivanova N."/>
            <person name="Mikhailova N."/>
            <person name="Pati A."/>
            <person name="Chen A."/>
            <person name="Palaniappan K."/>
            <person name="Land M."/>
            <person name="Hauser L."/>
            <person name="Pan C."/>
            <person name="Jeffries C.D."/>
            <person name="Detter J.C."/>
            <person name="Brambilla E.M."/>
            <person name="Rohde M."/>
            <person name="Djao O.D."/>
            <person name="Goker M."/>
            <person name="Sikorski J."/>
            <person name="Tindall B.J."/>
            <person name="Woyke T."/>
            <person name="Bristow J."/>
            <person name="Eisen J.A."/>
            <person name="Markowitz V."/>
            <person name="Hugenholtz P."/>
            <person name="Kyrpides N.C."/>
            <person name="Klenk H.P."/>
            <person name="Mavromatis K."/>
        </authorList>
    </citation>
    <scope>NUCLEOTIDE SEQUENCE [LARGE SCALE GENOMIC DNA]</scope>
    <source>
        <strain evidence="8">ATCC 29530 / DSM 19594 / LMG 11500 / NCIMB 11436 / LSU 4</strain>
    </source>
</reference>
<dbReference type="InterPro" id="IPR007016">
    <property type="entry name" value="O-antigen_ligase-rel_domated"/>
</dbReference>
<evidence type="ECO:0000256" key="5">
    <source>
        <dbReference type="SAM" id="Phobius"/>
    </source>
</evidence>
<feature type="transmembrane region" description="Helical" evidence="5">
    <location>
        <begin position="384"/>
        <end position="404"/>
    </location>
</feature>
<dbReference type="InterPro" id="IPR051533">
    <property type="entry name" value="WaaL-like"/>
</dbReference>
<proteinExistence type="predicted"/>
<reference evidence="8" key="1">
    <citation type="submission" date="2011-06" db="EMBL/GenBank/DDBJ databases">
        <title>The complete genome of chromosome of Runella slithyformis DSM 19594.</title>
        <authorList>
            <consortium name="US DOE Joint Genome Institute (JGI-PGF)"/>
            <person name="Lucas S."/>
            <person name="Han J."/>
            <person name="Lapidus A."/>
            <person name="Bruce D."/>
            <person name="Goodwin L."/>
            <person name="Pitluck S."/>
            <person name="Peters L."/>
            <person name="Kyrpides N."/>
            <person name="Mavromatis K."/>
            <person name="Ivanova N."/>
            <person name="Ovchinnikova G."/>
            <person name="Zhang X."/>
            <person name="Misra M."/>
            <person name="Detter J.C."/>
            <person name="Tapia R."/>
            <person name="Han C."/>
            <person name="Land M."/>
            <person name="Hauser L."/>
            <person name="Markowitz V."/>
            <person name="Cheng J.-F."/>
            <person name="Hugenholtz P."/>
            <person name="Woyke T."/>
            <person name="Wu D."/>
            <person name="Tindall B."/>
            <person name="Faehrich R."/>
            <person name="Brambilla E."/>
            <person name="Klenk H.-P."/>
            <person name="Eisen J.A."/>
        </authorList>
    </citation>
    <scope>NUCLEOTIDE SEQUENCE [LARGE SCALE GENOMIC DNA]</scope>
    <source>
        <strain evidence="8">ATCC 29530 / DSM 19594 / LMG 11500 / NCIMB 11436 / LSU 4</strain>
    </source>
</reference>
<dbReference type="EMBL" id="CP002859">
    <property type="protein sequence ID" value="AEI48160.1"/>
    <property type="molecule type" value="Genomic_DNA"/>
</dbReference>
<dbReference type="GO" id="GO:0016020">
    <property type="term" value="C:membrane"/>
    <property type="evidence" value="ECO:0007669"/>
    <property type="project" value="UniProtKB-SubCell"/>
</dbReference>
<name>A0A7U3ZJA2_RUNSL</name>
<feature type="transmembrane region" description="Helical" evidence="5">
    <location>
        <begin position="130"/>
        <end position="151"/>
    </location>
</feature>
<feature type="transmembrane region" description="Helical" evidence="5">
    <location>
        <begin position="73"/>
        <end position="93"/>
    </location>
</feature>
<evidence type="ECO:0000313" key="8">
    <source>
        <dbReference type="Proteomes" id="UP000000493"/>
    </source>
</evidence>
<gene>
    <name evidence="7" type="ordered locus">Runsl_1736</name>
</gene>
<protein>
    <recommendedName>
        <fullName evidence="6">O-antigen ligase-related domain-containing protein</fullName>
    </recommendedName>
</protein>
<keyword evidence="4 5" id="KW-0472">Membrane</keyword>
<dbReference type="PANTHER" id="PTHR37422">
    <property type="entry name" value="TEICHURONIC ACID BIOSYNTHESIS PROTEIN TUAE"/>
    <property type="match status" value="1"/>
</dbReference>
<evidence type="ECO:0000256" key="4">
    <source>
        <dbReference type="ARBA" id="ARBA00023136"/>
    </source>
</evidence>
<feature type="transmembrane region" description="Helical" evidence="5">
    <location>
        <begin position="99"/>
        <end position="118"/>
    </location>
</feature>
<feature type="transmembrane region" description="Helical" evidence="5">
    <location>
        <begin position="357"/>
        <end position="372"/>
    </location>
</feature>
<dbReference type="RefSeq" id="WP_013927473.1">
    <property type="nucleotide sequence ID" value="NC_015703.1"/>
</dbReference>
<comment type="subcellular location">
    <subcellularLocation>
        <location evidence="1">Membrane</location>
        <topology evidence="1">Multi-pass membrane protein</topology>
    </subcellularLocation>
</comment>
<feature type="transmembrane region" description="Helical" evidence="5">
    <location>
        <begin position="12"/>
        <end position="31"/>
    </location>
</feature>